<evidence type="ECO:0000313" key="1">
    <source>
        <dbReference type="EMBL" id="KKU15376.1"/>
    </source>
</evidence>
<gene>
    <name evidence="1" type="ORF">UX22_C0009G0008</name>
</gene>
<evidence type="ECO:0000313" key="2">
    <source>
        <dbReference type="Proteomes" id="UP000034727"/>
    </source>
</evidence>
<accession>A0A0G1N445</accession>
<dbReference type="AlphaFoldDB" id="A0A0G1N445"/>
<organism evidence="1 2">
    <name type="scientific">Candidatus Jorgensenbacteria bacterium GW2011_GWA2_45_9</name>
    <dbReference type="NCBI Taxonomy" id="1618663"/>
    <lineage>
        <taxon>Bacteria</taxon>
        <taxon>Candidatus Joergenseniibacteriota</taxon>
    </lineage>
</organism>
<comment type="caution">
    <text evidence="1">The sequence shown here is derived from an EMBL/GenBank/DDBJ whole genome shotgun (WGS) entry which is preliminary data.</text>
</comment>
<protein>
    <submittedName>
        <fullName evidence="1">Uncharacterized protein</fullName>
    </submittedName>
</protein>
<proteinExistence type="predicted"/>
<name>A0A0G1N445_9BACT</name>
<dbReference type="EMBL" id="LCLJ01000009">
    <property type="protein sequence ID" value="KKU15376.1"/>
    <property type="molecule type" value="Genomic_DNA"/>
</dbReference>
<reference evidence="1 2" key="1">
    <citation type="journal article" date="2015" name="Nature">
        <title>rRNA introns, odd ribosomes, and small enigmatic genomes across a large radiation of phyla.</title>
        <authorList>
            <person name="Brown C.T."/>
            <person name="Hug L.A."/>
            <person name="Thomas B.C."/>
            <person name="Sharon I."/>
            <person name="Castelle C.J."/>
            <person name="Singh A."/>
            <person name="Wilkins M.J."/>
            <person name="Williams K.H."/>
            <person name="Banfield J.F."/>
        </authorList>
    </citation>
    <scope>NUCLEOTIDE SEQUENCE [LARGE SCALE GENOMIC DNA]</scope>
</reference>
<sequence>MKHLIKTPLFVFAILFAVLTLLGLVGSTAAEIDIGLCTVASNMPFSRIMAVEKGLDVAAITQETDVGMRAITDLTASKEADLIIKVMVKNCAGEFAQFAQMAKNEGVGDSGFQFLRI</sequence>
<dbReference type="Proteomes" id="UP000034727">
    <property type="component" value="Unassembled WGS sequence"/>
</dbReference>